<dbReference type="NCBIfam" id="TIGR01167">
    <property type="entry name" value="LPXTG_anchor"/>
    <property type="match status" value="1"/>
</dbReference>
<dbReference type="PATRIC" id="fig|1239793.3.peg.1064"/>
<evidence type="ECO:0000256" key="2">
    <source>
        <dbReference type="ARBA" id="ARBA00022525"/>
    </source>
</evidence>
<gene>
    <name evidence="6" type="ORF">D065_05462</name>
</gene>
<dbReference type="InterPro" id="IPR019931">
    <property type="entry name" value="LPXTG_anchor"/>
</dbReference>
<proteinExistence type="predicted"/>
<dbReference type="Proteomes" id="UP000013315">
    <property type="component" value="Unassembled WGS sequence"/>
</dbReference>
<dbReference type="InterPro" id="IPR049964">
    <property type="entry name" value="NanA_rpt"/>
</dbReference>
<keyword evidence="3" id="KW-0732">Signal</keyword>
<dbReference type="PROSITE" id="PS50847">
    <property type="entry name" value="GRAM_POS_ANCHORING"/>
    <property type="match status" value="1"/>
</dbReference>
<keyword evidence="2" id="KW-0964">Secreted</keyword>
<evidence type="ECO:0000256" key="1">
    <source>
        <dbReference type="ARBA" id="ARBA00022512"/>
    </source>
</evidence>
<dbReference type="AlphaFoldDB" id="R0ME71"/>
<evidence type="ECO:0000256" key="3">
    <source>
        <dbReference type="ARBA" id="ARBA00022729"/>
    </source>
</evidence>
<sequence>MNGVEALVTEIPEYTGPLATVGEEPAPTVEKPEFKGGVNSVLAASNEVPEYRGGANFVLAASNALPEYKGGVNGAEAAIHEVPEYKGETKPVLAVANERPAKKLSLGQGATYQAPAAKQNELPNTGSKENTTFISLGLVAGLLSILTFGKKRKED</sequence>
<accession>R0ME71</accession>
<name>R0ME71_STRMT</name>
<keyword evidence="4" id="KW-0572">Peptidoglycan-anchor</keyword>
<evidence type="ECO:0000259" key="5">
    <source>
        <dbReference type="PROSITE" id="PS50847"/>
    </source>
</evidence>
<keyword evidence="1" id="KW-0134">Cell wall</keyword>
<reference evidence="6 7" key="1">
    <citation type="submission" date="2013-04" db="EMBL/GenBank/DDBJ databases">
        <authorList>
            <person name="Ikryannikova L.N."/>
            <person name="Ilina E.N."/>
            <person name="Kostryukova E.S."/>
            <person name="Semashko T.A."/>
            <person name="Karpova I.Y.U."/>
            <person name="Larin A.K."/>
            <person name="Ischenko D.S."/>
            <person name="Alekseev D.G."/>
            <person name="Klimova E.A."/>
            <person name="Filimonova A.V."/>
            <person name="Savinova T.A."/>
            <person name="Filimonova O.Y.U."/>
            <person name="Dubovickaya V.A."/>
            <person name="Sidorenko S.V."/>
            <person name="Govorun V.M."/>
        </authorList>
    </citation>
    <scope>NUCLEOTIDE SEQUENCE [LARGE SCALE GENOMIC DNA]</scope>
    <source>
        <strain evidence="6 7">13/39</strain>
    </source>
</reference>
<dbReference type="Pfam" id="PF00746">
    <property type="entry name" value="Gram_pos_anchor"/>
    <property type="match status" value="1"/>
</dbReference>
<dbReference type="EMBL" id="AQTU01000013">
    <property type="protein sequence ID" value="EOB32517.1"/>
    <property type="molecule type" value="Genomic_DNA"/>
</dbReference>
<organism evidence="6 7">
    <name type="scientific">Streptococcus mitis 13/39</name>
    <dbReference type="NCBI Taxonomy" id="1239793"/>
    <lineage>
        <taxon>Bacteria</taxon>
        <taxon>Bacillati</taxon>
        <taxon>Bacillota</taxon>
        <taxon>Bacilli</taxon>
        <taxon>Lactobacillales</taxon>
        <taxon>Streptococcaceae</taxon>
        <taxon>Streptococcus</taxon>
        <taxon>Streptococcus mitis group</taxon>
    </lineage>
</organism>
<evidence type="ECO:0000256" key="4">
    <source>
        <dbReference type="ARBA" id="ARBA00023088"/>
    </source>
</evidence>
<evidence type="ECO:0000313" key="6">
    <source>
        <dbReference type="EMBL" id="EOB32517.1"/>
    </source>
</evidence>
<feature type="domain" description="Gram-positive cocci surface proteins LPxTG" evidence="5">
    <location>
        <begin position="122"/>
        <end position="155"/>
    </location>
</feature>
<evidence type="ECO:0000313" key="7">
    <source>
        <dbReference type="Proteomes" id="UP000013315"/>
    </source>
</evidence>
<dbReference type="NCBIfam" id="NF043031">
    <property type="entry name" value="SIALI-17"/>
    <property type="match status" value="3"/>
</dbReference>
<comment type="caution">
    <text evidence="6">The sequence shown here is derived from an EMBL/GenBank/DDBJ whole genome shotgun (WGS) entry which is preliminary data.</text>
</comment>
<protein>
    <submittedName>
        <fullName evidence="6">Neuraminidase A</fullName>
    </submittedName>
</protein>